<protein>
    <recommendedName>
        <fullName evidence="5">DUF3492 domain-containing protein</fullName>
    </recommendedName>
</protein>
<comment type="caution">
    <text evidence="3">The sequence shown here is derived from an EMBL/GenBank/DDBJ whole genome shotgun (WGS) entry which is preliminary data.</text>
</comment>
<evidence type="ECO:0000256" key="1">
    <source>
        <dbReference type="SAM" id="MobiDB-lite"/>
    </source>
</evidence>
<accession>A0AA40A1X2</accession>
<feature type="transmembrane region" description="Helical" evidence="2">
    <location>
        <begin position="1288"/>
        <end position="1310"/>
    </location>
</feature>
<feature type="transmembrane region" description="Helical" evidence="2">
    <location>
        <begin position="1316"/>
        <end position="1334"/>
    </location>
</feature>
<organism evidence="3 4">
    <name type="scientific">Lasiosphaeris hirsuta</name>
    <dbReference type="NCBI Taxonomy" id="260670"/>
    <lineage>
        <taxon>Eukaryota</taxon>
        <taxon>Fungi</taxon>
        <taxon>Dikarya</taxon>
        <taxon>Ascomycota</taxon>
        <taxon>Pezizomycotina</taxon>
        <taxon>Sordariomycetes</taxon>
        <taxon>Sordariomycetidae</taxon>
        <taxon>Sordariales</taxon>
        <taxon>Lasiosphaeriaceae</taxon>
        <taxon>Lasiosphaeris</taxon>
    </lineage>
</organism>
<feature type="compositionally biased region" description="Basic residues" evidence="1">
    <location>
        <begin position="2806"/>
        <end position="2815"/>
    </location>
</feature>
<feature type="transmembrane region" description="Helical" evidence="2">
    <location>
        <begin position="51"/>
        <end position="74"/>
    </location>
</feature>
<feature type="transmembrane region" description="Helical" evidence="2">
    <location>
        <begin position="1757"/>
        <end position="1783"/>
    </location>
</feature>
<dbReference type="SUPFAM" id="SSF53756">
    <property type="entry name" value="UDP-Glycosyltransferase/glycogen phosphorylase"/>
    <property type="match status" value="1"/>
</dbReference>
<feature type="transmembrane region" description="Helical" evidence="2">
    <location>
        <begin position="1195"/>
        <end position="1213"/>
    </location>
</feature>
<dbReference type="PANTHER" id="PTHR12526:SF630">
    <property type="entry name" value="GLYCOSYLTRANSFERASE"/>
    <property type="match status" value="1"/>
</dbReference>
<sequence length="2826" mass="316103">MASFFQPPTSGDPVIIACNAANSTNTASAMRLVYCNKLLAPGQRLKTPLQYFTLILALLCLAFPLLVCFAIRFSEVFGVGGRRRKRGKGPTKQTFPIDLKSLSSIQSFACLDSGSSASGLAKASKETTALLLPLPSFAETESGYPPLLRSRDLNPNNPVFGVVEASTLSQAALPIWTNFLSNLVCKDKSVLAIVIRIVDSAELGGREELPEFVIELLWQLHSQRVPVLLNFHHDDSSVARQVDLGLLVGIIIENACILPDGQRRDYFHSRPLREAMSRCAGERARRPEFFVGFHDGWDKRPSAAVICRAVKLATHFGAVLEHHAKGETTGRLPLSMSGFVYLRKAEVTELQKIWIQQRRKVHVGISNMAEEQVARLDLGELRSILPDIESLLSPFPVLAEHGAELKAVPPPEYVHLAPPRADFWESSADGEPISLLGCVPLTVAATRAQYDSVLEAQCHLRDLSMLHRLDDTECAKLVEDLMVLQPVSHESGWIRALIRGLSEQNVIVYRGLGTAFTVPDTATEFWGLSVSHAEENSTSVDIFISRRCPSDAATVLHTWLAHHGCPRLRRYEEELRFERAGASTSTVPTPLPLSIKSAIERATPSEALFLLQQLQVAQLRHQFSEAIERYCKVVLIDRISVESWNDAHSRQFLDGSLGMRHLLERRLADFTRSGATTLPSVDNLLTLYADVKQLIDNGLFSGNSNVLNIITGSLLHVFDPLGSCNDCDFVDINADLITLMFLCALRASALEDVYLEATDHCPIFSQSDQAAVFSELWVVGSQCELYFSVTPRALGKIIHNRHRNFLGEHPPPTPDNDGERGPMTAYVKPEPPNTDTDKVGNSIPWRLARLRRIVAEFGAVSIFCLPAMLDIVLLTFVGRGLFMTAYMGDDHLMAACYALLVSLLLSAGVTGWVGSVGNYYLCHYAYGNMVHFHVQRLSGGLILSLLVGVFGATIISIKVSHGPALTFFAYLVLISMYLNILGILATMHQPGSPLVSGRTVLWRTMPVLFISPIVSSCLGGHDLAIYLSVGYGFLPLALLQYRRLCHQWMNWTDNIPKLAENDILEWYSSRARMESSSDNGSEASIAVVDTDLTLKLALRAFRESVASHQRAMLYVRGAVLIPDTLVQQTARGLPCIEWLLQRESQGEHPSEPFSVSWFAQLSQALKKQQQMAQGLKEHSIFMLFRYARFDIGQNVGLFLICLMDRWVSITMSIRSPPLNIFSDFTSRYAICFAILYFCGSVMVLDSTLQDYWHVSFGLSGQKLTCLDDANTVTRNWEGSRRHTYLTALLKLCCRVVFVFGCCSIFVWCLVDDLEMVVLYYSYILAYSAVILFQFNRCFTTNIRAHIISIIMSAATGFITGCVMHVVAEDDPFLFTDVIALNFAAIMAAILTSIWAWKDPSSASVGKRPRQEQLVATVWQQPRLGQTPMGSEAASVATQIDLPGVSLSVSQETPLSREVSKLLRLSTEQPSHQDSDVPWAAELRQTASGMWSSNQIRVILCPRSTFAGLGLGDMISFSRLQGDVLELSIGIFGSKELNLTSWERACAEITTELILHHISRAIMGFSADKAVHAEHLLRPADGLSQTIKFQIAMEDRTRLCSIKSQMNGMLLHNLCLGFNVDVKWNQLPLAVRDTIVRRVIQEPLPASGEYIDWGAYTDVDADTSNFHVQLCLAVYSRVVERLKAENETVSFAHPESPPTFGYLNIAKSKFGLLQCVLNTLIQIPTRFTKWVGIISGAGSNVERELFHSFRHYPSIRIAALRIILLVWRASWHIANLWVYMILIYHHNALVNISRLARDGATRILHKSRIVVELRRRAVTGFITKSEQGFLQVAVFSGKVSEIPANTDAVFTALYDEHIRLTARCERSKEAEFKSNYTYGEDPKLRYPICKAVSNGTLQKTCYYDREGRVTWGAIIVGTSEYSFRYHYKGGPKGYHEVLKADFKLTKSPLAGSLTVYWGAPARGDLLGKLDWVPSDRVCRVVRKTNGQCFITTFDYQHRRDPMRRTVLREGPATAVVAWPPRLFDHEELLLQRPSDISFEADDLLIHHGRDQIQLITEMAENNGASLQSILDPRVWNYWRKKTVHRRIPTWWLRTELWSHWRQSGNLDAISACWVDEHILRGEPLLRDYWRARNTGQLIKAKNILDAQIEQIAAAIDIDKEVSEVCMLPIKTTDLYAMGLGKDANHMTMWPQGCFHDTKERISVIFNDTGCWPDSPGGVSNCRRDLVDGHSTIRNHVLAECANEYGIPRFQVERNVRSIKLLPLWGLDGRTPNHGLTENLLESVVDEKIADTKTDRDIVGAFVPLLNLFVKGARSRSISRRDMLGYTDVLLAIFEYFEHKDYNKTWNSKAVAAAWVEAWLTDYNDTNIADPGEHFDIEKPSMSDFHSALSIYSSYFFIFSVQTPTECPKVFQSTHHGISSLFGIFLKYRRGATFGIWDHAILWRECCLNLSPAQSTLPVPVQSMLLAGIGLAMRLAYFHADVVLPCTPVFNPIWEADLGTDSGRLGHKNQFRRKIDPIVNGVSNMDAFKPVDKIRTTTPTVVMLSNVQFIKDIKTAIFAADVIVNRYGFHDYQLHIYGARDREPGYDVDMANLINSRHLTSHVVLKGFGKPSEALQDAWLFMNSSLSEGLPLAIAEAALSGVPIVATAVGATALVLTDPDDPAARYGEVVPPNDPTALARAQISVLAMVGPWAKFAGDVLDKRGPVPPNLMLPEALGKKEVEWLGKRMYEKAEARRALGMLGRQVVLRGFHGKRYLREHEQMYWAQWHLAKMRRNSAGSRVSGDGAEGGREGIGSSRLRDLAEMEQSKRRKLKKRRREGQDMLDDSLV</sequence>
<keyword evidence="2" id="KW-0472">Membrane</keyword>
<gene>
    <name evidence="3" type="ORF">B0H67DRAFT_543007</name>
</gene>
<evidence type="ECO:0000313" key="4">
    <source>
        <dbReference type="Proteomes" id="UP001172102"/>
    </source>
</evidence>
<feature type="transmembrane region" description="Helical" evidence="2">
    <location>
        <begin position="853"/>
        <end position="877"/>
    </location>
</feature>
<proteinExistence type="predicted"/>
<keyword evidence="2" id="KW-0812">Transmembrane</keyword>
<keyword evidence="2" id="KW-1133">Transmembrane helix</keyword>
<feature type="transmembrane region" description="Helical" evidence="2">
    <location>
        <begin position="1372"/>
        <end position="1396"/>
    </location>
</feature>
<evidence type="ECO:0008006" key="5">
    <source>
        <dbReference type="Google" id="ProtNLM"/>
    </source>
</evidence>
<dbReference type="Proteomes" id="UP001172102">
    <property type="component" value="Unassembled WGS sequence"/>
</dbReference>
<feature type="region of interest" description="Disordered" evidence="1">
    <location>
        <begin position="805"/>
        <end position="835"/>
    </location>
</feature>
<evidence type="ECO:0000256" key="2">
    <source>
        <dbReference type="SAM" id="Phobius"/>
    </source>
</evidence>
<feature type="region of interest" description="Disordered" evidence="1">
    <location>
        <begin position="2775"/>
        <end position="2826"/>
    </location>
</feature>
<evidence type="ECO:0000313" key="3">
    <source>
        <dbReference type="EMBL" id="KAK0707728.1"/>
    </source>
</evidence>
<feature type="transmembrane region" description="Helical" evidence="2">
    <location>
        <begin position="967"/>
        <end position="988"/>
    </location>
</feature>
<feature type="transmembrane region" description="Helical" evidence="2">
    <location>
        <begin position="1346"/>
        <end position="1366"/>
    </location>
</feature>
<dbReference type="Pfam" id="PF13692">
    <property type="entry name" value="Glyco_trans_1_4"/>
    <property type="match status" value="1"/>
</dbReference>
<feature type="transmembrane region" description="Helical" evidence="2">
    <location>
        <begin position="941"/>
        <end position="961"/>
    </location>
</feature>
<feature type="transmembrane region" description="Helical" evidence="2">
    <location>
        <begin position="897"/>
        <end position="921"/>
    </location>
</feature>
<keyword evidence="4" id="KW-1185">Reference proteome</keyword>
<name>A0AA40A1X2_9PEZI</name>
<feature type="compositionally biased region" description="Basic and acidic residues" evidence="1">
    <location>
        <begin position="2795"/>
        <end position="2805"/>
    </location>
</feature>
<reference evidence="3" key="1">
    <citation type="submission" date="2023-06" db="EMBL/GenBank/DDBJ databases">
        <title>Genome-scale phylogeny and comparative genomics of the fungal order Sordariales.</title>
        <authorList>
            <consortium name="Lawrence Berkeley National Laboratory"/>
            <person name="Hensen N."/>
            <person name="Bonometti L."/>
            <person name="Westerberg I."/>
            <person name="Brannstrom I.O."/>
            <person name="Guillou S."/>
            <person name="Cros-Aarteil S."/>
            <person name="Calhoun S."/>
            <person name="Haridas S."/>
            <person name="Kuo A."/>
            <person name="Mondo S."/>
            <person name="Pangilinan J."/>
            <person name="Riley R."/>
            <person name="Labutti K."/>
            <person name="Andreopoulos B."/>
            <person name="Lipzen A."/>
            <person name="Chen C."/>
            <person name="Yanf M."/>
            <person name="Daum C."/>
            <person name="Ng V."/>
            <person name="Clum A."/>
            <person name="Steindorff A."/>
            <person name="Ohm R."/>
            <person name="Martin F."/>
            <person name="Silar P."/>
            <person name="Natvig D."/>
            <person name="Lalanne C."/>
            <person name="Gautier V."/>
            <person name="Ament-Velasquez S.L."/>
            <person name="Kruys A."/>
            <person name="Hutchinson M.I."/>
            <person name="Powell A.J."/>
            <person name="Barry K."/>
            <person name="Miller A.N."/>
            <person name="Grigoriev I.V."/>
            <person name="Debuchy R."/>
            <person name="Gladieux P."/>
            <person name="Thoren M.H."/>
            <person name="Johannesson H."/>
        </authorList>
    </citation>
    <scope>NUCLEOTIDE SEQUENCE</scope>
    <source>
        <strain evidence="3">SMH4607-1</strain>
    </source>
</reference>
<feature type="transmembrane region" description="Helical" evidence="2">
    <location>
        <begin position="1225"/>
        <end position="1244"/>
    </location>
</feature>
<dbReference type="PANTHER" id="PTHR12526">
    <property type="entry name" value="GLYCOSYLTRANSFERASE"/>
    <property type="match status" value="1"/>
</dbReference>
<dbReference type="EMBL" id="JAUKUA010000006">
    <property type="protein sequence ID" value="KAK0707728.1"/>
    <property type="molecule type" value="Genomic_DNA"/>
</dbReference>
<dbReference type="Gene3D" id="3.40.50.2000">
    <property type="entry name" value="Glycogen Phosphorylase B"/>
    <property type="match status" value="1"/>
</dbReference>
<feature type="transmembrane region" description="Helical" evidence="2">
    <location>
        <begin position="1024"/>
        <end position="1041"/>
    </location>
</feature>